<dbReference type="Pfam" id="PF00067">
    <property type="entry name" value="p450"/>
    <property type="match status" value="1"/>
</dbReference>
<dbReference type="SUPFAM" id="SSF48264">
    <property type="entry name" value="Cytochrome P450"/>
    <property type="match status" value="1"/>
</dbReference>
<dbReference type="InterPro" id="IPR057987">
    <property type="entry name" value="TPR_RNF123/RKP"/>
</dbReference>
<feature type="compositionally biased region" description="Low complexity" evidence="4">
    <location>
        <begin position="1004"/>
        <end position="1044"/>
    </location>
</feature>
<dbReference type="SMART" id="SM00449">
    <property type="entry name" value="SPRY"/>
    <property type="match status" value="1"/>
</dbReference>
<dbReference type="Gene3D" id="3.30.40.10">
    <property type="entry name" value="Zinc/RING finger domain, C3HC4 (zinc finger)"/>
    <property type="match status" value="1"/>
</dbReference>
<dbReference type="Pfam" id="PF25576">
    <property type="entry name" value="TPR_RNF123"/>
    <property type="match status" value="1"/>
</dbReference>
<evidence type="ECO:0000256" key="2">
    <source>
        <dbReference type="ARBA" id="ARBA00022771"/>
    </source>
</evidence>
<feature type="domain" description="U-box" evidence="6">
    <location>
        <begin position="1776"/>
        <end position="1846"/>
    </location>
</feature>
<comment type="caution">
    <text evidence="7">The sequence shown here is derived from an EMBL/GenBank/DDBJ whole genome shotgun (WGS) entry which is preliminary data.</text>
</comment>
<evidence type="ECO:0000313" key="7">
    <source>
        <dbReference type="EMBL" id="CAL5221313.1"/>
    </source>
</evidence>
<reference evidence="7 8" key="1">
    <citation type="submission" date="2024-06" db="EMBL/GenBank/DDBJ databases">
        <authorList>
            <person name="Kraege A."/>
            <person name="Thomma B."/>
        </authorList>
    </citation>
    <scope>NUCLEOTIDE SEQUENCE [LARGE SCALE GENOMIC DNA]</scope>
</reference>
<dbReference type="InterPro" id="IPR013083">
    <property type="entry name" value="Znf_RING/FYVE/PHD"/>
</dbReference>
<dbReference type="PANTHER" id="PTHR13363">
    <property type="entry name" value="RING FINGER AND SRY DOMAIN-CONTAINING"/>
    <property type="match status" value="1"/>
</dbReference>
<dbReference type="CDD" id="cd00302">
    <property type="entry name" value="cytochrome_P450"/>
    <property type="match status" value="1"/>
</dbReference>
<dbReference type="EMBL" id="CAXHTA020000005">
    <property type="protein sequence ID" value="CAL5221313.1"/>
    <property type="molecule type" value="Genomic_DNA"/>
</dbReference>
<dbReference type="InterPro" id="IPR003613">
    <property type="entry name" value="Ubox_domain"/>
</dbReference>
<dbReference type="Proteomes" id="UP001497392">
    <property type="component" value="Unassembled WGS sequence"/>
</dbReference>
<feature type="region of interest" description="Disordered" evidence="4">
    <location>
        <begin position="999"/>
        <end position="1088"/>
    </location>
</feature>
<dbReference type="InterPro" id="IPR036396">
    <property type="entry name" value="Cyt_P450_sf"/>
</dbReference>
<dbReference type="InterPro" id="IPR045129">
    <property type="entry name" value="RNF123/RKP/RSPRY1"/>
</dbReference>
<proteinExistence type="predicted"/>
<dbReference type="PRINTS" id="PR00463">
    <property type="entry name" value="EP450I"/>
</dbReference>
<accession>A0ABP1FMW5</accession>
<keyword evidence="8" id="KW-1185">Reference proteome</keyword>
<dbReference type="InterPro" id="IPR001128">
    <property type="entry name" value="Cyt_P450"/>
</dbReference>
<dbReference type="Gene3D" id="1.10.630.10">
    <property type="entry name" value="Cytochrome P450"/>
    <property type="match status" value="1"/>
</dbReference>
<evidence type="ECO:0000256" key="3">
    <source>
        <dbReference type="ARBA" id="ARBA00022833"/>
    </source>
</evidence>
<dbReference type="InterPro" id="IPR003877">
    <property type="entry name" value="SPRY_dom"/>
</dbReference>
<keyword evidence="2" id="KW-0863">Zinc-finger</keyword>
<dbReference type="InterPro" id="IPR002401">
    <property type="entry name" value="Cyt_P450_E_grp-I"/>
</dbReference>
<feature type="region of interest" description="Disordered" evidence="4">
    <location>
        <begin position="1239"/>
        <end position="1295"/>
    </location>
</feature>
<gene>
    <name evidence="7" type="primary">g3484</name>
    <name evidence="7" type="ORF">VP750_LOCUS2972</name>
</gene>
<dbReference type="Pfam" id="PF04564">
    <property type="entry name" value="U-box"/>
    <property type="match status" value="1"/>
</dbReference>
<feature type="region of interest" description="Disordered" evidence="4">
    <location>
        <begin position="1143"/>
        <end position="1175"/>
    </location>
</feature>
<dbReference type="Gene3D" id="2.60.120.920">
    <property type="match status" value="1"/>
</dbReference>
<evidence type="ECO:0000259" key="6">
    <source>
        <dbReference type="PROSITE" id="PS51698"/>
    </source>
</evidence>
<feature type="compositionally biased region" description="Polar residues" evidence="4">
    <location>
        <begin position="1155"/>
        <end position="1173"/>
    </location>
</feature>
<dbReference type="PANTHER" id="PTHR13363:SF5">
    <property type="entry name" value="E3 UBIQUITIN-PROTEIN LIGASE RNF123"/>
    <property type="match status" value="1"/>
</dbReference>
<feature type="compositionally biased region" description="Polar residues" evidence="4">
    <location>
        <begin position="1274"/>
        <end position="1293"/>
    </location>
</feature>
<organism evidence="7 8">
    <name type="scientific">Coccomyxa viridis</name>
    <dbReference type="NCBI Taxonomy" id="1274662"/>
    <lineage>
        <taxon>Eukaryota</taxon>
        <taxon>Viridiplantae</taxon>
        <taxon>Chlorophyta</taxon>
        <taxon>core chlorophytes</taxon>
        <taxon>Trebouxiophyceae</taxon>
        <taxon>Trebouxiophyceae incertae sedis</taxon>
        <taxon>Coccomyxaceae</taxon>
        <taxon>Coccomyxa</taxon>
    </lineage>
</organism>
<dbReference type="PROSITE" id="PS50188">
    <property type="entry name" value="B302_SPRY"/>
    <property type="match status" value="1"/>
</dbReference>
<dbReference type="InterPro" id="IPR001870">
    <property type="entry name" value="B30.2/SPRY"/>
</dbReference>
<feature type="domain" description="B30.2/SPRY" evidence="5">
    <location>
        <begin position="438"/>
        <end position="634"/>
    </location>
</feature>
<sequence length="1846" mass="201600">MPLSKLAQCVYHHTQKLHIPGHRFVVVSDPAVLPDIIGRPGLPKWAAYENVIPLVCKSKCYTLFTAPHSDDLMWKAVRKALNPAFSPSAIKSKFGLVVDKCEEMCRLVTSLGQEKDVEAQDLMARLTLDIVLRAGFGMRASYMSDLEPVPLLQELHYAMEESFRTFSEPVRATLLRLMPWLPAAMEREAHFAALYSIWDSWIQHMKKYPLATEDDDSMWACISRVRDPGTGKPLEGDQLQAEVCSLIVGGLDTTAQTCSFTLALLATHPQVQEKLAAELKASDLLATKAQPEGRRMAYADLGHLPYLDAVVKESMRMFPVSASGLGRYTKEATVIGGYLIPAGCEIQINYYAMQNTEANFEDPQRFWPERWLRSSGTGAVPEENSDNSSKLTDERDPLARAFLPYSAGPRSCIGQPLAMMEALQHVLGHEAELQVSRAANSHQYGFSLPDVLQQRIDALSCEGTVGASGQTSISAVRAVGFNLPHVTGEVRVSGTSAESCSNFGSLVADTPVGRRGRWMYEVMLGTAGIMQLGWATTGCQFSNEEGVGDSVDSYAYDGKRVQRWNISCLSYGQEWARGDVIGCMIDLDLGAISFARNGQPLGQAFAHIRQLEYFPAASLSYGERCEFNFGARPFAYPVAGYRAVQRPPGDAKAASWLLSAFKRLITSAISCGWGLSRDTAWVVLCEAGLLKQTLQVFVSQLRRMLDKGYNVADAFVPFLQGLVDDPTLACGHALHMATALLGMHLQGIEGRKLWMHVLESLSWHCRTASPLQPGKGQVSLPRRLDLVIALLQIDAVRDIWLAAPEWKPAFEGFFTIKAHTAVELSQHVPVIFFPEAERVNLSEATDKEQYKRATKAMRGTMAAVYERHSQLARLLLDAPVAATWSQIEPAKQLTEFVVYLVRKNKGADRNIPPLGLSDPSVMSSAFFLLLQLLQPYMEGRPGHEGSLSSFPAGAMFLGGTTSGRLDTYYGAGRLGGAPGHLMKTLVPNPEDAAASVAIRPVREASSSSQASQSQSPGSGSSFHSSPSSTQQQQKQQKQQQGQAPRVSEEQLPPQEHLHSSACGPLQHSDSGAQNRGFGQPSQRLQHAWSAPGALQDDLMGFVPSTPPRLQQGHQQSVQAWVPGSPLGSFQGTERGFQRYPALQQSNMGSRPHPVSMQTEGMPQSPQACSSAGPSPQPYTWAAAPYSLHTGQRLAGSPGTPGSTSAAAAPVTPMRTGAPNLTSFAASPALQDGVWTPLRSQQSWAQKMPHSPSLDRLLGSSGPGQACRQPADDLSNASPGTSRQTLDWSGSRSMGSPVPALSAREASCLCDALVRLYHLGMVSAFRHVLYLQQSSTQALQHYDELQQRLPAIQHDAEEVIKWDRAMQRCQQTLTDSARYAAWHSACLLGEEDVQGVLVMCTYLTRLLSKLSRSHTLFSYVPEMYLEAVLDGFNAVRSRPHVSRMAMFRVCSEALVPFLACHFRESCIASPDMREMLLQTISILLQSKSFVARFEASSEARAHLVEGLLEAFNGREWVPVSSILARLTSSNAFGASAARVAGSSSVIFQASLENLMETQPSLSHTFLNRLFALLNWTLTEFTISSQELGDTAPFVNGNESGLKRRCIVMLELSATLARVLEFLTSKLPDLFLSGPPLNLSRVAETVCFVVAHLAAKSSSGQQIIKILATRFPESQNVKSAVLLTPMLGMLLNLQGSYRNKTLQSPEGTNLMEALHVAGLGSHSACYGAAAVRELQAAEFPSDALWTDRIPELDSLVAALLEHASQGFRRGSFSSCDSSVPDEFMDPIMMTPMSDPVVLPDSKAVIDRSTAIRHLLSSPTDPFTRTPLSLEDLQEDFALRSRIASWRSQ</sequence>
<dbReference type="SUPFAM" id="SSF57850">
    <property type="entry name" value="RING/U-box"/>
    <property type="match status" value="1"/>
</dbReference>
<name>A0ABP1FMW5_9CHLO</name>
<evidence type="ECO:0000256" key="1">
    <source>
        <dbReference type="ARBA" id="ARBA00022723"/>
    </source>
</evidence>
<dbReference type="InterPro" id="IPR013320">
    <property type="entry name" value="ConA-like_dom_sf"/>
</dbReference>
<keyword evidence="3" id="KW-0862">Zinc</keyword>
<evidence type="ECO:0000256" key="4">
    <source>
        <dbReference type="SAM" id="MobiDB-lite"/>
    </source>
</evidence>
<dbReference type="PROSITE" id="PS51698">
    <property type="entry name" value="U_BOX"/>
    <property type="match status" value="1"/>
</dbReference>
<evidence type="ECO:0000259" key="5">
    <source>
        <dbReference type="PROSITE" id="PS50188"/>
    </source>
</evidence>
<protein>
    <submittedName>
        <fullName evidence="7">G3484 protein</fullName>
    </submittedName>
</protein>
<dbReference type="Pfam" id="PF00622">
    <property type="entry name" value="SPRY"/>
    <property type="match status" value="1"/>
</dbReference>
<keyword evidence="1" id="KW-0479">Metal-binding</keyword>
<dbReference type="SUPFAM" id="SSF49899">
    <property type="entry name" value="Concanavalin A-like lectins/glucanases"/>
    <property type="match status" value="1"/>
</dbReference>
<evidence type="ECO:0000313" key="8">
    <source>
        <dbReference type="Proteomes" id="UP001497392"/>
    </source>
</evidence>
<dbReference type="PRINTS" id="PR00385">
    <property type="entry name" value="P450"/>
</dbReference>
<feature type="region of interest" description="Disordered" evidence="4">
    <location>
        <begin position="1189"/>
        <end position="1213"/>
    </location>
</feature>
<dbReference type="SMART" id="SM00504">
    <property type="entry name" value="Ubox"/>
    <property type="match status" value="1"/>
</dbReference>
<dbReference type="InterPro" id="IPR043136">
    <property type="entry name" value="B30.2/SPRY_sf"/>
</dbReference>